<name>A0A368YU39_9HYPH</name>
<dbReference type="Proteomes" id="UP000253324">
    <property type="component" value="Unassembled WGS sequence"/>
</dbReference>
<dbReference type="RefSeq" id="WP_114430095.1">
    <property type="nucleotide sequence ID" value="NZ_QPJM01000005.1"/>
</dbReference>
<dbReference type="AlphaFoldDB" id="A0A368YU39"/>
<dbReference type="OrthoDB" id="7871245at2"/>
<keyword evidence="3" id="KW-1185">Reference proteome</keyword>
<keyword evidence="1" id="KW-0732">Signal</keyword>
<evidence type="ECO:0000313" key="2">
    <source>
        <dbReference type="EMBL" id="RCW83715.1"/>
    </source>
</evidence>
<feature type="signal peptide" evidence="1">
    <location>
        <begin position="1"/>
        <end position="21"/>
    </location>
</feature>
<organism evidence="2 3">
    <name type="scientific">Phyllobacterium bourgognense</name>
    <dbReference type="NCBI Taxonomy" id="314236"/>
    <lineage>
        <taxon>Bacteria</taxon>
        <taxon>Pseudomonadati</taxon>
        <taxon>Pseudomonadota</taxon>
        <taxon>Alphaproteobacteria</taxon>
        <taxon>Hyphomicrobiales</taxon>
        <taxon>Phyllobacteriaceae</taxon>
        <taxon>Phyllobacterium</taxon>
    </lineage>
</organism>
<evidence type="ECO:0000256" key="1">
    <source>
        <dbReference type="SAM" id="SignalP"/>
    </source>
</evidence>
<proteinExistence type="predicted"/>
<protein>
    <submittedName>
        <fullName evidence="2">Uncharacterized protein</fullName>
    </submittedName>
</protein>
<feature type="chain" id="PRO_5016876989" evidence="1">
    <location>
        <begin position="22"/>
        <end position="103"/>
    </location>
</feature>
<dbReference type="EMBL" id="QPJM01000005">
    <property type="protein sequence ID" value="RCW83715.1"/>
    <property type="molecule type" value="Genomic_DNA"/>
</dbReference>
<evidence type="ECO:0000313" key="3">
    <source>
        <dbReference type="Proteomes" id="UP000253324"/>
    </source>
</evidence>
<accession>A0A368YU39</accession>
<gene>
    <name evidence="2" type="ORF">C7476_105209</name>
</gene>
<comment type="caution">
    <text evidence="2">The sequence shown here is derived from an EMBL/GenBank/DDBJ whole genome shotgun (WGS) entry which is preliminary data.</text>
</comment>
<sequence>MSAIRHKVLVIALLFAAPAFAHDAPLGWAYGAECCSMTDCWQEKDGAILETPNGYRVVVTGELIAYGDSRIKPSKDQFFHRCTVGADPKARRSICLYIPPRSL</sequence>
<reference evidence="2 3" key="1">
    <citation type="submission" date="2018-07" db="EMBL/GenBank/DDBJ databases">
        <title>Genomic Encyclopedia of Type Strains, Phase III (KMG-III): the genomes of soil and plant-associated and newly described type strains.</title>
        <authorList>
            <person name="Whitman W."/>
        </authorList>
    </citation>
    <scope>NUCLEOTIDE SEQUENCE [LARGE SCALE GENOMIC DNA]</scope>
    <source>
        <strain evidence="2 3">31-25a</strain>
    </source>
</reference>